<keyword evidence="3" id="KW-1185">Reference proteome</keyword>
<protein>
    <recommendedName>
        <fullName evidence="5">DUF2281 domain-containing protein</fullName>
    </recommendedName>
</protein>
<gene>
    <name evidence="1" type="ORF">B0181_05780</name>
    <name evidence="2" type="ORF">NCTC10293_01895</name>
</gene>
<accession>A0A1T0A303</accession>
<evidence type="ECO:0008006" key="5">
    <source>
        <dbReference type="Google" id="ProtNLM"/>
    </source>
</evidence>
<dbReference type="Proteomes" id="UP000190435">
    <property type="component" value="Unassembled WGS sequence"/>
</dbReference>
<dbReference type="RefSeq" id="WP_078276557.1">
    <property type="nucleotide sequence ID" value="NZ_CAACXO010000040.1"/>
</dbReference>
<dbReference type="EMBL" id="MUXU01000035">
    <property type="protein sequence ID" value="OOR89919.1"/>
    <property type="molecule type" value="Genomic_DNA"/>
</dbReference>
<dbReference type="AlphaFoldDB" id="A0A1T0A303"/>
<sequence length="71" mass="7860">MQASALPPSVQHILPTLHALNDEQKFTLIHLLTQNNSADKPRQLGTLAHKASVTFAKDWEIDDETLIGESL</sequence>
<proteinExistence type="predicted"/>
<evidence type="ECO:0000313" key="2">
    <source>
        <dbReference type="EMBL" id="STZ14302.1"/>
    </source>
</evidence>
<name>A0A1T0A303_9GAMM</name>
<evidence type="ECO:0000313" key="1">
    <source>
        <dbReference type="EMBL" id="OOR89919.1"/>
    </source>
</evidence>
<organism evidence="1 3">
    <name type="scientific">Moraxella caviae</name>
    <dbReference type="NCBI Taxonomy" id="34060"/>
    <lineage>
        <taxon>Bacteria</taxon>
        <taxon>Pseudomonadati</taxon>
        <taxon>Pseudomonadota</taxon>
        <taxon>Gammaproteobacteria</taxon>
        <taxon>Moraxellales</taxon>
        <taxon>Moraxellaceae</taxon>
        <taxon>Moraxella</taxon>
    </lineage>
</organism>
<reference evidence="2 4" key="2">
    <citation type="submission" date="2018-06" db="EMBL/GenBank/DDBJ databases">
        <authorList>
            <consortium name="Pathogen Informatics"/>
            <person name="Doyle S."/>
        </authorList>
    </citation>
    <scope>NUCLEOTIDE SEQUENCE [LARGE SCALE GENOMIC DNA]</scope>
    <source>
        <strain evidence="2 4">NCTC10293</strain>
    </source>
</reference>
<reference evidence="1 3" key="1">
    <citation type="submission" date="2017-02" db="EMBL/GenBank/DDBJ databases">
        <title>Draft genome sequence of Moraxella caviae CCUG 355 type strain.</title>
        <authorList>
            <person name="Engstrom-Jakobsson H."/>
            <person name="Salva-Serra F."/>
            <person name="Thorell K."/>
            <person name="Gonzales-Siles L."/>
            <person name="Karlsson R."/>
            <person name="Boulund F."/>
            <person name="Engstrand L."/>
            <person name="Moore E."/>
        </authorList>
    </citation>
    <scope>NUCLEOTIDE SEQUENCE [LARGE SCALE GENOMIC DNA]</scope>
    <source>
        <strain evidence="1 3">CCUG 355</strain>
    </source>
</reference>
<evidence type="ECO:0000313" key="4">
    <source>
        <dbReference type="Proteomes" id="UP000255279"/>
    </source>
</evidence>
<evidence type="ECO:0000313" key="3">
    <source>
        <dbReference type="Proteomes" id="UP000190435"/>
    </source>
</evidence>
<dbReference type="Proteomes" id="UP000255279">
    <property type="component" value="Unassembled WGS sequence"/>
</dbReference>
<dbReference type="EMBL" id="UGQE01000004">
    <property type="protein sequence ID" value="STZ14302.1"/>
    <property type="molecule type" value="Genomic_DNA"/>
</dbReference>